<dbReference type="SUPFAM" id="SSF53335">
    <property type="entry name" value="S-adenosyl-L-methionine-dependent methyltransferases"/>
    <property type="match status" value="1"/>
</dbReference>
<dbReference type="STRING" id="1798325.A2834_01055"/>
<dbReference type="GO" id="GO:0032259">
    <property type="term" value="P:methylation"/>
    <property type="evidence" value="ECO:0007669"/>
    <property type="project" value="UniProtKB-KW"/>
</dbReference>
<name>A0A1F5VG58_9BACT</name>
<evidence type="ECO:0000256" key="4">
    <source>
        <dbReference type="ARBA" id="ARBA00022691"/>
    </source>
</evidence>
<dbReference type="PANTHER" id="PTHR33841:SF1">
    <property type="entry name" value="DNA METHYLTRANSFERASE A"/>
    <property type="match status" value="1"/>
</dbReference>
<accession>A0A1F5VG58</accession>
<dbReference type="AlphaFoldDB" id="A0A1F5VG58"/>
<dbReference type="Gene3D" id="3.40.50.150">
    <property type="entry name" value="Vaccinia Virus protein VP39"/>
    <property type="match status" value="1"/>
</dbReference>
<evidence type="ECO:0000313" key="8">
    <source>
        <dbReference type="Proteomes" id="UP000179251"/>
    </source>
</evidence>
<dbReference type="InterPro" id="IPR029063">
    <property type="entry name" value="SAM-dependent_MTases_sf"/>
</dbReference>
<dbReference type="Pfam" id="PF07669">
    <property type="entry name" value="Eco57I"/>
    <property type="match status" value="1"/>
</dbReference>
<dbReference type="EC" id="2.1.1.72" evidence="1"/>
<evidence type="ECO:0000256" key="5">
    <source>
        <dbReference type="ARBA" id="ARBA00047942"/>
    </source>
</evidence>
<feature type="domain" description="Type II methyltransferase M.TaqI-like" evidence="6">
    <location>
        <begin position="86"/>
        <end position="259"/>
    </location>
</feature>
<comment type="catalytic activity">
    <reaction evidence="5">
        <text>a 2'-deoxyadenosine in DNA + S-adenosyl-L-methionine = an N(6)-methyl-2'-deoxyadenosine in DNA + S-adenosyl-L-homocysteine + H(+)</text>
        <dbReference type="Rhea" id="RHEA:15197"/>
        <dbReference type="Rhea" id="RHEA-COMP:12418"/>
        <dbReference type="Rhea" id="RHEA-COMP:12419"/>
        <dbReference type="ChEBI" id="CHEBI:15378"/>
        <dbReference type="ChEBI" id="CHEBI:57856"/>
        <dbReference type="ChEBI" id="CHEBI:59789"/>
        <dbReference type="ChEBI" id="CHEBI:90615"/>
        <dbReference type="ChEBI" id="CHEBI:90616"/>
        <dbReference type="EC" id="2.1.1.72"/>
    </reaction>
</comment>
<evidence type="ECO:0000256" key="3">
    <source>
        <dbReference type="ARBA" id="ARBA00022679"/>
    </source>
</evidence>
<sequence length="495" mass="56479">MQNNYNPDVLSCLANLSSDEVFTPPKLANEILDLLPKKIWKDKNATFLDPVCKSGVFLREIAKRLLEGLKDDIPDIQKRIDHIYKNQLFGIGITELTSLLSRRSLYCSKTANGKYSVSGSFNNDQGNIFFEKTDHDWKNSRCSFCGASQSEYQREEGLETHAYQFIHNKLNDKIKNMKFDVIIGNPPYQLNTGSTSAQAVPLYHKFIQQAKKLNPRYLTMIIPSRWYSGGMGLDEFRTEMLNDNRIRKLVDYPNASDCFSGIELRGGVCYFVWDRDNSGECEYTSISNGFVNTIVRNLSEYPTFIRWNQALQIVKKIKNKKENSLSEIISTVSPFGLPTSLRGKTRAPKDSLTLHSSGGIGYITKSEIKTGTDLINKHKVLLSRPISGNLEVPPFKVIALLKVLKPKEVCTHTYLIAGGYDNATMAQNLKSYLETKFVRFLLVQSISGMDISRDKFVFVPMQNFSESWTDEKLYKKYKLAKEEIEFIESMIRPMK</sequence>
<evidence type="ECO:0000313" key="7">
    <source>
        <dbReference type="EMBL" id="OGF62228.1"/>
    </source>
</evidence>
<organism evidence="7 8">
    <name type="scientific">Candidatus Giovannonibacteria bacterium RIFCSPHIGHO2_01_FULL_45_23</name>
    <dbReference type="NCBI Taxonomy" id="1798325"/>
    <lineage>
        <taxon>Bacteria</taxon>
        <taxon>Candidatus Giovannoniibacteriota</taxon>
    </lineage>
</organism>
<dbReference type="GO" id="GO:0006304">
    <property type="term" value="P:DNA modification"/>
    <property type="evidence" value="ECO:0007669"/>
    <property type="project" value="InterPro"/>
</dbReference>
<dbReference type="InterPro" id="IPR050953">
    <property type="entry name" value="N4_N6_ade-DNA_methylase"/>
</dbReference>
<keyword evidence="3" id="KW-0808">Transferase</keyword>
<comment type="caution">
    <text evidence="7">The sequence shown here is derived from an EMBL/GenBank/DDBJ whole genome shotgun (WGS) entry which is preliminary data.</text>
</comment>
<evidence type="ECO:0000256" key="2">
    <source>
        <dbReference type="ARBA" id="ARBA00022603"/>
    </source>
</evidence>
<protein>
    <recommendedName>
        <fullName evidence="1">site-specific DNA-methyltransferase (adenine-specific)</fullName>
        <ecNumber evidence="1">2.1.1.72</ecNumber>
    </recommendedName>
</protein>
<dbReference type="GO" id="GO:0009007">
    <property type="term" value="F:site-specific DNA-methyltransferase (adenine-specific) activity"/>
    <property type="evidence" value="ECO:0007669"/>
    <property type="project" value="UniProtKB-EC"/>
</dbReference>
<dbReference type="PROSITE" id="PS00092">
    <property type="entry name" value="N6_MTASE"/>
    <property type="match status" value="1"/>
</dbReference>
<keyword evidence="7" id="KW-0255">Endonuclease</keyword>
<dbReference type="InterPro" id="IPR011639">
    <property type="entry name" value="MethylTrfase_TaqI-like_dom"/>
</dbReference>
<dbReference type="GO" id="GO:0004519">
    <property type="term" value="F:endonuclease activity"/>
    <property type="evidence" value="ECO:0007669"/>
    <property type="project" value="UniProtKB-KW"/>
</dbReference>
<reference evidence="7 8" key="1">
    <citation type="journal article" date="2016" name="Nat. Commun.">
        <title>Thousands of microbial genomes shed light on interconnected biogeochemical processes in an aquifer system.</title>
        <authorList>
            <person name="Anantharaman K."/>
            <person name="Brown C.T."/>
            <person name="Hug L.A."/>
            <person name="Sharon I."/>
            <person name="Castelle C.J."/>
            <person name="Probst A.J."/>
            <person name="Thomas B.C."/>
            <person name="Singh A."/>
            <person name="Wilkins M.J."/>
            <person name="Karaoz U."/>
            <person name="Brodie E.L."/>
            <person name="Williams K.H."/>
            <person name="Hubbard S.S."/>
            <person name="Banfield J.F."/>
        </authorList>
    </citation>
    <scope>NUCLEOTIDE SEQUENCE [LARGE SCALE GENOMIC DNA]</scope>
</reference>
<gene>
    <name evidence="7" type="ORF">A2834_01055</name>
</gene>
<dbReference type="InterPro" id="IPR002052">
    <property type="entry name" value="DNA_methylase_N6_adenine_CS"/>
</dbReference>
<dbReference type="Proteomes" id="UP000179251">
    <property type="component" value="Unassembled WGS sequence"/>
</dbReference>
<evidence type="ECO:0000256" key="1">
    <source>
        <dbReference type="ARBA" id="ARBA00011900"/>
    </source>
</evidence>
<dbReference type="PANTHER" id="PTHR33841">
    <property type="entry name" value="DNA METHYLTRANSFERASE YEEA-RELATED"/>
    <property type="match status" value="1"/>
</dbReference>
<keyword evidence="4" id="KW-0949">S-adenosyl-L-methionine</keyword>
<evidence type="ECO:0000259" key="6">
    <source>
        <dbReference type="Pfam" id="PF07669"/>
    </source>
</evidence>
<dbReference type="PRINTS" id="PR00507">
    <property type="entry name" value="N12N6MTFRASE"/>
</dbReference>
<proteinExistence type="predicted"/>
<keyword evidence="2" id="KW-0489">Methyltransferase</keyword>
<dbReference type="GO" id="GO:0003676">
    <property type="term" value="F:nucleic acid binding"/>
    <property type="evidence" value="ECO:0007669"/>
    <property type="project" value="InterPro"/>
</dbReference>
<dbReference type="EMBL" id="MFHD01000021">
    <property type="protein sequence ID" value="OGF62228.1"/>
    <property type="molecule type" value="Genomic_DNA"/>
</dbReference>
<keyword evidence="7" id="KW-0378">Hydrolase</keyword>
<keyword evidence="7" id="KW-0540">Nuclease</keyword>